<proteinExistence type="predicted"/>
<protein>
    <submittedName>
        <fullName evidence="1">Uncharacterized protein</fullName>
    </submittedName>
</protein>
<dbReference type="Proteomes" id="UP000054632">
    <property type="component" value="Unassembled WGS sequence"/>
</dbReference>
<name>A0A0V1E0E7_TRIPS</name>
<evidence type="ECO:0000313" key="2">
    <source>
        <dbReference type="Proteomes" id="UP000054632"/>
    </source>
</evidence>
<accession>A0A0V1E0E7</accession>
<comment type="caution">
    <text evidence="1">The sequence shown here is derived from an EMBL/GenBank/DDBJ whole genome shotgun (WGS) entry which is preliminary data.</text>
</comment>
<gene>
    <name evidence="1" type="ORF">T4A_12656</name>
</gene>
<dbReference type="EMBL" id="JYDR01000164">
    <property type="protein sequence ID" value="KRY66563.1"/>
    <property type="molecule type" value="Genomic_DNA"/>
</dbReference>
<dbReference type="AlphaFoldDB" id="A0A0V1E0E7"/>
<sequence length="69" mass="8321">MAIRVAAECVLYNLKYDGLHNNKNKWNRLKHEWIWSHVPRLRISRDIAEITYGSENMVMMNRKEIKYAT</sequence>
<organism evidence="1 2">
    <name type="scientific">Trichinella pseudospiralis</name>
    <name type="common">Parasitic roundworm</name>
    <dbReference type="NCBI Taxonomy" id="6337"/>
    <lineage>
        <taxon>Eukaryota</taxon>
        <taxon>Metazoa</taxon>
        <taxon>Ecdysozoa</taxon>
        <taxon>Nematoda</taxon>
        <taxon>Enoplea</taxon>
        <taxon>Dorylaimia</taxon>
        <taxon>Trichinellida</taxon>
        <taxon>Trichinellidae</taxon>
        <taxon>Trichinella</taxon>
    </lineage>
</organism>
<evidence type="ECO:0000313" key="1">
    <source>
        <dbReference type="EMBL" id="KRY66563.1"/>
    </source>
</evidence>
<reference evidence="1 2" key="1">
    <citation type="submission" date="2015-01" db="EMBL/GenBank/DDBJ databases">
        <title>Evolution of Trichinella species and genotypes.</title>
        <authorList>
            <person name="Korhonen P.K."/>
            <person name="Edoardo P."/>
            <person name="Giuseppe L.R."/>
            <person name="Gasser R.B."/>
        </authorList>
    </citation>
    <scope>NUCLEOTIDE SEQUENCE [LARGE SCALE GENOMIC DNA]</scope>
    <source>
        <strain evidence="1">ISS13</strain>
    </source>
</reference>